<evidence type="ECO:0000256" key="1">
    <source>
        <dbReference type="ARBA" id="ARBA00001974"/>
    </source>
</evidence>
<keyword evidence="4" id="KW-1185">Reference proteome</keyword>
<name>A0A565C3V4_9BRAS</name>
<organism evidence="3 4">
    <name type="scientific">Arabis nemorensis</name>
    <dbReference type="NCBI Taxonomy" id="586526"/>
    <lineage>
        <taxon>Eukaryota</taxon>
        <taxon>Viridiplantae</taxon>
        <taxon>Streptophyta</taxon>
        <taxon>Embryophyta</taxon>
        <taxon>Tracheophyta</taxon>
        <taxon>Spermatophyta</taxon>
        <taxon>Magnoliopsida</taxon>
        <taxon>eudicotyledons</taxon>
        <taxon>Gunneridae</taxon>
        <taxon>Pentapetalae</taxon>
        <taxon>rosids</taxon>
        <taxon>malvids</taxon>
        <taxon>Brassicales</taxon>
        <taxon>Brassicaceae</taxon>
        <taxon>Arabideae</taxon>
        <taxon>Arabis</taxon>
    </lineage>
</organism>
<dbReference type="GO" id="GO:0009435">
    <property type="term" value="P:NAD+ biosynthetic process"/>
    <property type="evidence" value="ECO:0007669"/>
    <property type="project" value="InterPro"/>
</dbReference>
<proteinExistence type="predicted"/>
<gene>
    <name evidence="3" type="ORF">ANE_LOCUS18692</name>
</gene>
<dbReference type="InterPro" id="IPR036188">
    <property type="entry name" value="FAD/NAD-bd_sf"/>
</dbReference>
<dbReference type="EMBL" id="CABITT030000006">
    <property type="protein sequence ID" value="VVB08248.1"/>
    <property type="molecule type" value="Genomic_DNA"/>
</dbReference>
<dbReference type="PANTHER" id="PTHR42716:SF2">
    <property type="entry name" value="L-ASPARTATE OXIDASE, CHLOROPLASTIC"/>
    <property type="match status" value="1"/>
</dbReference>
<comment type="caution">
    <text evidence="3">The sequence shown here is derived from an EMBL/GenBank/DDBJ whole genome shotgun (WGS) entry which is preliminary data.</text>
</comment>
<keyword evidence="2" id="KW-0274">FAD</keyword>
<reference evidence="3" key="1">
    <citation type="submission" date="2019-07" db="EMBL/GenBank/DDBJ databases">
        <authorList>
            <person name="Dittberner H."/>
        </authorList>
    </citation>
    <scope>NUCLEOTIDE SEQUENCE [LARGE SCALE GENOMIC DNA]</scope>
</reference>
<sequence>MSMCTKGREIIHELIAMEASFDHGEVGNWHSAREGGHSHRRILHATDMTRIWEQLKIHKLKDR</sequence>
<comment type="cofactor">
    <cofactor evidence="1">
        <name>FAD</name>
        <dbReference type="ChEBI" id="CHEBI:57692"/>
    </cofactor>
</comment>
<evidence type="ECO:0000256" key="2">
    <source>
        <dbReference type="ARBA" id="ARBA00022827"/>
    </source>
</evidence>
<dbReference type="PANTHER" id="PTHR42716">
    <property type="entry name" value="L-ASPARTATE OXIDASE"/>
    <property type="match status" value="1"/>
</dbReference>
<evidence type="ECO:0000313" key="3">
    <source>
        <dbReference type="EMBL" id="VVB08248.1"/>
    </source>
</evidence>
<dbReference type="InterPro" id="IPR005288">
    <property type="entry name" value="NadB"/>
</dbReference>
<accession>A0A565C3V4</accession>
<protein>
    <submittedName>
        <fullName evidence="3">Uncharacterized protein</fullName>
    </submittedName>
</protein>
<dbReference type="AlphaFoldDB" id="A0A565C3V4"/>
<dbReference type="GO" id="GO:0008734">
    <property type="term" value="F:L-aspartate oxidase activity"/>
    <property type="evidence" value="ECO:0007669"/>
    <property type="project" value="InterPro"/>
</dbReference>
<evidence type="ECO:0000313" key="4">
    <source>
        <dbReference type="Proteomes" id="UP000489600"/>
    </source>
</evidence>
<dbReference type="Gene3D" id="3.50.50.60">
    <property type="entry name" value="FAD/NAD(P)-binding domain"/>
    <property type="match status" value="1"/>
</dbReference>
<keyword evidence="2" id="KW-0285">Flavoprotein</keyword>
<dbReference type="Proteomes" id="UP000489600">
    <property type="component" value="Unassembled WGS sequence"/>
</dbReference>
<dbReference type="OrthoDB" id="71672at2759"/>